<gene>
    <name evidence="13" type="ORF">TP2_01390</name>
</gene>
<evidence type="ECO:0000256" key="4">
    <source>
        <dbReference type="ARBA" id="ARBA00022630"/>
    </source>
</evidence>
<dbReference type="Proteomes" id="UP000027432">
    <property type="component" value="Unassembled WGS sequence"/>
</dbReference>
<evidence type="ECO:0000256" key="10">
    <source>
        <dbReference type="ARBA" id="ARBA00022840"/>
    </source>
</evidence>
<evidence type="ECO:0000256" key="2">
    <source>
        <dbReference type="ARBA" id="ARBA00010214"/>
    </source>
</evidence>
<dbReference type="UniPathway" id="UPA00277">
    <property type="reaction ID" value="UER00407"/>
</dbReference>
<comment type="caution">
    <text evidence="13">The sequence shown here is derived from an EMBL/GenBank/DDBJ whole genome shotgun (WGS) entry which is preliminary data.</text>
</comment>
<evidence type="ECO:0000256" key="11">
    <source>
        <dbReference type="ARBA" id="ARBA00049494"/>
    </source>
</evidence>
<evidence type="ECO:0000256" key="7">
    <source>
        <dbReference type="ARBA" id="ARBA00022695"/>
    </source>
</evidence>
<keyword evidence="7" id="KW-0548">Nucleotidyltransferase</keyword>
<organism evidence="13 14">
    <name type="scientific">Thioclava pacifica DSM 10166</name>
    <dbReference type="NCBI Taxonomy" id="1353537"/>
    <lineage>
        <taxon>Bacteria</taxon>
        <taxon>Pseudomonadati</taxon>
        <taxon>Pseudomonadota</taxon>
        <taxon>Alphaproteobacteria</taxon>
        <taxon>Rhodobacterales</taxon>
        <taxon>Paracoccaceae</taxon>
        <taxon>Thioclava</taxon>
    </lineage>
</organism>
<dbReference type="AlphaFoldDB" id="A0A074JKU2"/>
<comment type="catalytic activity">
    <reaction evidence="11">
        <text>FMN + ATP + H(+) = FAD + diphosphate</text>
        <dbReference type="Rhea" id="RHEA:17237"/>
        <dbReference type="ChEBI" id="CHEBI:15378"/>
        <dbReference type="ChEBI" id="CHEBI:30616"/>
        <dbReference type="ChEBI" id="CHEBI:33019"/>
        <dbReference type="ChEBI" id="CHEBI:57692"/>
        <dbReference type="ChEBI" id="CHEBI:58210"/>
        <dbReference type="EC" id="2.7.7.2"/>
    </reaction>
</comment>
<dbReference type="EC" id="2.7.7.2" evidence="3"/>
<keyword evidence="8" id="KW-0547">Nucleotide-binding</keyword>
<evidence type="ECO:0000256" key="6">
    <source>
        <dbReference type="ARBA" id="ARBA00022679"/>
    </source>
</evidence>
<evidence type="ECO:0000256" key="3">
    <source>
        <dbReference type="ARBA" id="ARBA00012393"/>
    </source>
</evidence>
<dbReference type="STRING" id="1353537.TP2_01390"/>
<evidence type="ECO:0000313" key="14">
    <source>
        <dbReference type="Proteomes" id="UP000027432"/>
    </source>
</evidence>
<dbReference type="InterPro" id="IPR023468">
    <property type="entry name" value="Riboflavin_kinase"/>
</dbReference>
<reference evidence="13 14" key="1">
    <citation type="submission" date="2013-07" db="EMBL/GenBank/DDBJ databases">
        <title>Thioclava pacifica DSM 10166 Genome Sequencing.</title>
        <authorList>
            <person name="Lai Q."/>
            <person name="Shao Z."/>
        </authorList>
    </citation>
    <scope>NUCLEOTIDE SEQUENCE [LARGE SCALE GENOMIC DNA]</scope>
    <source>
        <strain evidence="13 14">DSM 10166</strain>
    </source>
</reference>
<dbReference type="GO" id="GO:0008531">
    <property type="term" value="F:riboflavin kinase activity"/>
    <property type="evidence" value="ECO:0007669"/>
    <property type="project" value="TreeGrafter"/>
</dbReference>
<dbReference type="InterPro" id="IPR015864">
    <property type="entry name" value="FAD_synthase"/>
</dbReference>
<evidence type="ECO:0000256" key="9">
    <source>
        <dbReference type="ARBA" id="ARBA00022827"/>
    </source>
</evidence>
<name>A0A074JKU2_9RHOB</name>
<dbReference type="RefSeq" id="WP_038072547.1">
    <property type="nucleotide sequence ID" value="NZ_AUND01000001.1"/>
</dbReference>
<feature type="domain" description="FAD synthetase" evidence="12">
    <location>
        <begin position="21"/>
        <end position="164"/>
    </location>
</feature>
<dbReference type="eggNOG" id="COG0196">
    <property type="taxonomic scope" value="Bacteria"/>
</dbReference>
<comment type="similarity">
    <text evidence="2">Belongs to the RibF family.</text>
</comment>
<dbReference type="OrthoDB" id="9803667at2"/>
<comment type="pathway">
    <text evidence="1">Cofactor biosynthesis; FAD biosynthesis; FAD from FMN: step 1/1.</text>
</comment>
<dbReference type="Gene3D" id="3.40.50.620">
    <property type="entry name" value="HUPs"/>
    <property type="match status" value="1"/>
</dbReference>
<dbReference type="PANTHER" id="PTHR22749:SF6">
    <property type="entry name" value="RIBOFLAVIN KINASE"/>
    <property type="match status" value="1"/>
</dbReference>
<keyword evidence="4" id="KW-0285">Flavoprotein</keyword>
<accession>A0A074JKU2</accession>
<dbReference type="CDD" id="cd02064">
    <property type="entry name" value="FAD_synthetase_N"/>
    <property type="match status" value="1"/>
</dbReference>
<keyword evidence="14" id="KW-1185">Reference proteome</keyword>
<sequence>MSLDFTGMKTQVLRDDQIALPASVLTIGAFDGVHRGHQALISRAVEEARAAGVPSVVWTFDPPPKVFFGRARQLSPVSEKLARIARLGPDYIVLASFCQSYAARSPEAFLDDLARINPARIHVGADFRFGAKQAGCVTTLAERFDVTLAPAVLCDGGEVISSTRIRGLRAEGRAAEAVALQGSTDPAALMSGALLTQDMRFGEEFDVRN</sequence>
<dbReference type="GO" id="GO:0006747">
    <property type="term" value="P:FAD biosynthetic process"/>
    <property type="evidence" value="ECO:0007669"/>
    <property type="project" value="UniProtKB-UniPathway"/>
</dbReference>
<proteinExistence type="inferred from homology"/>
<dbReference type="EMBL" id="AUND01000001">
    <property type="protein sequence ID" value="KEO56203.1"/>
    <property type="molecule type" value="Genomic_DNA"/>
</dbReference>
<dbReference type="GO" id="GO:0005524">
    <property type="term" value="F:ATP binding"/>
    <property type="evidence" value="ECO:0007669"/>
    <property type="project" value="UniProtKB-KW"/>
</dbReference>
<dbReference type="GO" id="GO:0009398">
    <property type="term" value="P:FMN biosynthetic process"/>
    <property type="evidence" value="ECO:0007669"/>
    <property type="project" value="TreeGrafter"/>
</dbReference>
<evidence type="ECO:0000313" key="13">
    <source>
        <dbReference type="EMBL" id="KEO56203.1"/>
    </source>
</evidence>
<dbReference type="PANTHER" id="PTHR22749">
    <property type="entry name" value="RIBOFLAVIN KINASE/FMN ADENYLYLTRANSFERASE"/>
    <property type="match status" value="1"/>
</dbReference>
<protein>
    <recommendedName>
        <fullName evidence="3">FAD synthase</fullName>
        <ecNumber evidence="3">2.7.7.2</ecNumber>
    </recommendedName>
</protein>
<dbReference type="GO" id="GO:0003919">
    <property type="term" value="F:FMN adenylyltransferase activity"/>
    <property type="evidence" value="ECO:0007669"/>
    <property type="project" value="UniProtKB-EC"/>
</dbReference>
<keyword evidence="10" id="KW-0067">ATP-binding</keyword>
<keyword evidence="5" id="KW-0288">FMN</keyword>
<evidence type="ECO:0000259" key="12">
    <source>
        <dbReference type="Pfam" id="PF06574"/>
    </source>
</evidence>
<dbReference type="Pfam" id="PF06574">
    <property type="entry name" value="FAD_syn"/>
    <property type="match status" value="1"/>
</dbReference>
<evidence type="ECO:0000256" key="8">
    <source>
        <dbReference type="ARBA" id="ARBA00022741"/>
    </source>
</evidence>
<dbReference type="SUPFAM" id="SSF52374">
    <property type="entry name" value="Nucleotidylyl transferase"/>
    <property type="match status" value="1"/>
</dbReference>
<dbReference type="GO" id="GO:0009231">
    <property type="term" value="P:riboflavin biosynthetic process"/>
    <property type="evidence" value="ECO:0007669"/>
    <property type="project" value="InterPro"/>
</dbReference>
<keyword evidence="9" id="KW-0274">FAD</keyword>
<evidence type="ECO:0000256" key="5">
    <source>
        <dbReference type="ARBA" id="ARBA00022643"/>
    </source>
</evidence>
<dbReference type="InterPro" id="IPR014729">
    <property type="entry name" value="Rossmann-like_a/b/a_fold"/>
</dbReference>
<evidence type="ECO:0000256" key="1">
    <source>
        <dbReference type="ARBA" id="ARBA00004726"/>
    </source>
</evidence>
<keyword evidence="6" id="KW-0808">Transferase</keyword>